<feature type="domain" description="FAD dependent oxidoreductase" evidence="7">
    <location>
        <begin position="10"/>
        <end position="370"/>
    </location>
</feature>
<accession>A0A6S6WR32</accession>
<keyword evidence="4" id="KW-0274">FAD</keyword>
<comment type="cofactor">
    <cofactor evidence="1">
        <name>FAD</name>
        <dbReference type="ChEBI" id="CHEBI:57692"/>
    </cofactor>
</comment>
<evidence type="ECO:0000256" key="3">
    <source>
        <dbReference type="ARBA" id="ARBA00022630"/>
    </source>
</evidence>
<keyword evidence="5" id="KW-0560">Oxidoreductase</keyword>
<comment type="similarity">
    <text evidence="2">Belongs to the DAMOX/DASOX family.</text>
</comment>
<feature type="compositionally biased region" description="Basic and acidic residues" evidence="6">
    <location>
        <begin position="597"/>
        <end position="638"/>
    </location>
</feature>
<dbReference type="Pfam" id="PF01266">
    <property type="entry name" value="DAO"/>
    <property type="match status" value="1"/>
</dbReference>
<dbReference type="InterPro" id="IPR006076">
    <property type="entry name" value="FAD-dep_OxRdtase"/>
</dbReference>
<dbReference type="AlphaFoldDB" id="A0A6S6WR32"/>
<dbReference type="GO" id="GO:0003884">
    <property type="term" value="F:D-amino-acid oxidase activity"/>
    <property type="evidence" value="ECO:0007669"/>
    <property type="project" value="InterPro"/>
</dbReference>
<dbReference type="Proteomes" id="UP000472372">
    <property type="component" value="Chromosome 12"/>
</dbReference>
<dbReference type="Gene3D" id="3.30.9.10">
    <property type="entry name" value="D-Amino Acid Oxidase, subunit A, domain 2"/>
    <property type="match status" value="1"/>
</dbReference>
<dbReference type="InterPro" id="IPR023209">
    <property type="entry name" value="DAO"/>
</dbReference>
<dbReference type="GO" id="GO:0071949">
    <property type="term" value="F:FAD binding"/>
    <property type="evidence" value="ECO:0007669"/>
    <property type="project" value="InterPro"/>
</dbReference>
<dbReference type="SUPFAM" id="SSF54373">
    <property type="entry name" value="FAD-linked reductases, C-terminal domain"/>
    <property type="match status" value="1"/>
</dbReference>
<sequence length="669" mass="74282">MVTPSEQQHILVLGAGVVGLTTSLVLSHSYPSAKITVVAKHFPGDRSIEYTSPWAGANWASMAHDNGPLERYDEITFKRFGELIDGKSVFGCQSSRAGETESMDGINGGGNENGIGRMGMWGVFDAPIEETGILTEETGKVWYDQLVGGLRTLAENELPKNAVFGFEFPQTYRINTQVYLQWLQAQALAKGVKLVRRHYPAVSAVLTDHPSTTLLINCTGLGSLKLSDIRDTNLYPTRGQTLLIAEPKKPITRMYEFDRVKYFRSPKRIDPTITYVFPRPLGGGVILGGSRQDNDWSDEWDEELGQDIMKKCCELCPELGKPEDLQVIGKNVGLRPSRVGGPRIETEKGKWSIPVVHCYGHAGAGYQSSCTETCLQVIPQQPNAPKAAKMSTPQAKRRRLNDATKTLQKPFKSPFRTPLKPSIGDDPPSSDPPDFHVSTQMTPTATVAAPKCVASSSNSGQQFASVAVPSQVPATPVASKPRISKPLVSRPNFSTPSRVISKKIPSKPSLTREIMQLRNEIQMLKQAQTLATSTKDDDLVVLVDKWRTASRAAAEELFGSTRDRVNRMGGVGAWKEREKESKERRLKWDQEEMVAEREKMEEAKENGELSEETYDRYAEMDGEREKGEEEKETFKGADDDSFTMDMMLKTLNIDLKLIGYSKEAQRWDG</sequence>
<evidence type="ECO:0000259" key="7">
    <source>
        <dbReference type="Pfam" id="PF01266"/>
    </source>
</evidence>
<dbReference type="PANTHER" id="PTHR11530">
    <property type="entry name" value="D-AMINO ACID OXIDASE"/>
    <property type="match status" value="1"/>
</dbReference>
<dbReference type="SUPFAM" id="SSF51971">
    <property type="entry name" value="Nucleotide-binding domain"/>
    <property type="match status" value="1"/>
</dbReference>
<evidence type="ECO:0000256" key="1">
    <source>
        <dbReference type="ARBA" id="ARBA00001974"/>
    </source>
</evidence>
<keyword evidence="3" id="KW-0285">Flavoprotein</keyword>
<evidence type="ECO:0000256" key="4">
    <source>
        <dbReference type="ARBA" id="ARBA00022827"/>
    </source>
</evidence>
<protein>
    <submittedName>
        <fullName evidence="8">DadA</fullName>
    </submittedName>
</protein>
<evidence type="ECO:0000313" key="8">
    <source>
        <dbReference type="EMBL" id="CAE7219444.1"/>
    </source>
</evidence>
<reference evidence="8" key="1">
    <citation type="submission" date="2021-02" db="EMBL/GenBank/DDBJ databases">
        <authorList>
            <person name="Syme A R."/>
            <person name="Syme A R."/>
            <person name="Moolhuijzen P."/>
        </authorList>
    </citation>
    <scope>NUCLEOTIDE SEQUENCE</scope>
    <source>
        <strain evidence="8">W1-1</strain>
    </source>
</reference>
<dbReference type="GO" id="GO:0019478">
    <property type="term" value="P:D-amino acid catabolic process"/>
    <property type="evidence" value="ECO:0007669"/>
    <property type="project" value="TreeGrafter"/>
</dbReference>
<evidence type="ECO:0000256" key="2">
    <source>
        <dbReference type="ARBA" id="ARBA00006730"/>
    </source>
</evidence>
<proteinExistence type="inferred from homology"/>
<evidence type="ECO:0000313" key="9">
    <source>
        <dbReference type="Proteomes" id="UP000472372"/>
    </source>
</evidence>
<name>A0A6S6WR32_9PLEO</name>
<dbReference type="PANTHER" id="PTHR11530:SF16">
    <property type="entry name" value="D-AMINO ACID OXIDASE (AFU_ORTHOLOGUE AFUA_5G11290)"/>
    <property type="match status" value="1"/>
</dbReference>
<dbReference type="Gene3D" id="6.10.140.1020">
    <property type="match status" value="1"/>
</dbReference>
<dbReference type="EMBL" id="HG992988">
    <property type="protein sequence ID" value="CAE7219444.1"/>
    <property type="molecule type" value="Genomic_DNA"/>
</dbReference>
<feature type="region of interest" description="Disordered" evidence="6">
    <location>
        <begin position="383"/>
        <end position="436"/>
    </location>
</feature>
<feature type="region of interest" description="Disordered" evidence="6">
    <location>
        <begin position="597"/>
        <end position="639"/>
    </location>
</feature>
<evidence type="ECO:0000256" key="6">
    <source>
        <dbReference type="SAM" id="MobiDB-lite"/>
    </source>
</evidence>
<dbReference type="GO" id="GO:0005737">
    <property type="term" value="C:cytoplasm"/>
    <property type="evidence" value="ECO:0007669"/>
    <property type="project" value="TreeGrafter"/>
</dbReference>
<dbReference type="Gene3D" id="3.40.50.720">
    <property type="entry name" value="NAD(P)-binding Rossmann-like Domain"/>
    <property type="match status" value="1"/>
</dbReference>
<evidence type="ECO:0000256" key="5">
    <source>
        <dbReference type="ARBA" id="ARBA00023002"/>
    </source>
</evidence>
<gene>
    <name evidence="8" type="ORF">PTTW11_11172</name>
</gene>
<organism evidence="8 9">
    <name type="scientific">Pyrenophora teres f. teres</name>
    <dbReference type="NCBI Taxonomy" id="97479"/>
    <lineage>
        <taxon>Eukaryota</taxon>
        <taxon>Fungi</taxon>
        <taxon>Dikarya</taxon>
        <taxon>Ascomycota</taxon>
        <taxon>Pezizomycotina</taxon>
        <taxon>Dothideomycetes</taxon>
        <taxon>Pleosporomycetidae</taxon>
        <taxon>Pleosporales</taxon>
        <taxon>Pleosporineae</taxon>
        <taxon>Pleosporaceae</taxon>
        <taxon>Pyrenophora</taxon>
    </lineage>
</organism>